<organism evidence="5 7">
    <name type="scientific">Nelumbo nucifera</name>
    <name type="common">Sacred lotus</name>
    <dbReference type="NCBI Taxonomy" id="4432"/>
    <lineage>
        <taxon>Eukaryota</taxon>
        <taxon>Viridiplantae</taxon>
        <taxon>Streptophyta</taxon>
        <taxon>Embryophyta</taxon>
        <taxon>Tracheophyta</taxon>
        <taxon>Spermatophyta</taxon>
        <taxon>Magnoliopsida</taxon>
        <taxon>Proteales</taxon>
        <taxon>Nelumbonaceae</taxon>
        <taxon>Nelumbo</taxon>
    </lineage>
</organism>
<protein>
    <submittedName>
        <fullName evidence="6 7">Pentatricopeptide repeat-containing protein At4g02750-like isoform X1</fullName>
    </submittedName>
</protein>
<dbReference type="NCBIfam" id="TIGR00756">
    <property type="entry name" value="PPR"/>
    <property type="match status" value="12"/>
</dbReference>
<dbReference type="Gene3D" id="1.25.40.10">
    <property type="entry name" value="Tetratricopeptide repeat domain"/>
    <property type="match status" value="7"/>
</dbReference>
<dbReference type="Pfam" id="PF01535">
    <property type="entry name" value="PPR"/>
    <property type="match status" value="8"/>
</dbReference>
<keyword evidence="2" id="KW-0677">Repeat</keyword>
<feature type="repeat" description="PPR" evidence="3">
    <location>
        <begin position="407"/>
        <end position="441"/>
    </location>
</feature>
<feature type="repeat" description="PPR" evidence="3">
    <location>
        <begin position="182"/>
        <end position="216"/>
    </location>
</feature>
<dbReference type="FunFam" id="1.25.40.10:FF:000348">
    <property type="entry name" value="Pentatricopeptide repeat-containing protein chloroplastic"/>
    <property type="match status" value="1"/>
</dbReference>
<dbReference type="InterPro" id="IPR046960">
    <property type="entry name" value="PPR_At4g14850-like_plant"/>
</dbReference>
<gene>
    <name evidence="6 7" type="primary">LOC104608083</name>
</gene>
<dbReference type="PANTHER" id="PTHR47926:SF533">
    <property type="entry name" value="DYW DOMAIN-CONTAINING PROTEIN"/>
    <property type="match status" value="1"/>
</dbReference>
<dbReference type="Pfam" id="PF13041">
    <property type="entry name" value="PPR_2"/>
    <property type="match status" value="3"/>
</dbReference>
<dbReference type="InterPro" id="IPR002885">
    <property type="entry name" value="PPR_rpt"/>
</dbReference>
<dbReference type="GO" id="GO:0008270">
    <property type="term" value="F:zinc ion binding"/>
    <property type="evidence" value="ECO:0007669"/>
    <property type="project" value="InterPro"/>
</dbReference>
<dbReference type="InterPro" id="IPR011990">
    <property type="entry name" value="TPR-like_helical_dom_sf"/>
</dbReference>
<evidence type="ECO:0000256" key="3">
    <source>
        <dbReference type="PROSITE-ProRule" id="PRU00708"/>
    </source>
</evidence>
<dbReference type="Pfam" id="PF14432">
    <property type="entry name" value="DYW_deaminase"/>
    <property type="match status" value="1"/>
</dbReference>
<dbReference type="OMA" id="KCRNMEY"/>
<dbReference type="Pfam" id="PF12854">
    <property type="entry name" value="PPR_1"/>
    <property type="match status" value="1"/>
</dbReference>
<feature type="repeat" description="PPR" evidence="3">
    <location>
        <begin position="539"/>
        <end position="573"/>
    </location>
</feature>
<dbReference type="FunFam" id="1.25.40.10:FF:000125">
    <property type="entry name" value="Pentatricopeptide repeat-containing protein"/>
    <property type="match status" value="1"/>
</dbReference>
<feature type="repeat" description="PPR" evidence="3">
    <location>
        <begin position="58"/>
        <end position="92"/>
    </location>
</feature>
<feature type="repeat" description="PPR" evidence="3">
    <location>
        <begin position="508"/>
        <end position="538"/>
    </location>
</feature>
<keyword evidence="5" id="KW-1185">Reference proteome</keyword>
<dbReference type="Pfam" id="PF20431">
    <property type="entry name" value="E_motif"/>
    <property type="match status" value="1"/>
</dbReference>
<accession>A0A1U8B7L7</accession>
<feature type="repeat" description="PPR" evidence="3">
    <location>
        <begin position="120"/>
        <end position="154"/>
    </location>
</feature>
<dbReference type="GO" id="GO:0048731">
    <property type="term" value="P:system development"/>
    <property type="evidence" value="ECO:0007669"/>
    <property type="project" value="UniProtKB-ARBA"/>
</dbReference>
<dbReference type="RefSeq" id="XP_010272255.1">
    <property type="nucleotide sequence ID" value="XM_010273953.2"/>
</dbReference>
<dbReference type="KEGG" id="nnu:104608083"/>
<dbReference type="GO" id="GO:0003723">
    <property type="term" value="F:RNA binding"/>
    <property type="evidence" value="ECO:0007669"/>
    <property type="project" value="InterPro"/>
</dbReference>
<dbReference type="eggNOG" id="KOG4197">
    <property type="taxonomic scope" value="Eukaryota"/>
</dbReference>
<feature type="repeat" description="PPR" evidence="3">
    <location>
        <begin position="376"/>
        <end position="406"/>
    </location>
</feature>
<dbReference type="OrthoDB" id="1868231at2759"/>
<dbReference type="AlphaFoldDB" id="A0A1U8B7L7"/>
<dbReference type="PANTHER" id="PTHR47926">
    <property type="entry name" value="PENTATRICOPEPTIDE REPEAT-CONTAINING PROTEIN"/>
    <property type="match status" value="1"/>
</dbReference>
<feature type="domain" description="DYW" evidence="4">
    <location>
        <begin position="854"/>
        <end position="946"/>
    </location>
</feature>
<reference evidence="6 7" key="1">
    <citation type="submission" date="2025-04" db="UniProtKB">
        <authorList>
            <consortium name="RefSeq"/>
        </authorList>
    </citation>
    <scope>IDENTIFICATION</scope>
</reference>
<dbReference type="PROSITE" id="PS51375">
    <property type="entry name" value="PPR"/>
    <property type="match status" value="10"/>
</dbReference>
<dbReference type="FunFam" id="1.25.40.10:FF:002148">
    <property type="entry name" value="Pentatricopeptide repeat-containing protein At2g29760, chloroplastic"/>
    <property type="match status" value="1"/>
</dbReference>
<evidence type="ECO:0000313" key="6">
    <source>
        <dbReference type="RefSeq" id="XP_010272254.1"/>
    </source>
</evidence>
<feature type="repeat" description="PPR" evidence="3">
    <location>
        <begin position="776"/>
        <end position="810"/>
    </location>
</feature>
<dbReference type="InterPro" id="IPR046848">
    <property type="entry name" value="E_motif"/>
</dbReference>
<name>A0A1U8B7L7_NELNU</name>
<evidence type="ECO:0000256" key="1">
    <source>
        <dbReference type="ARBA" id="ARBA00006643"/>
    </source>
</evidence>
<dbReference type="SUPFAM" id="SSF48452">
    <property type="entry name" value="TPR-like"/>
    <property type="match status" value="1"/>
</dbReference>
<feature type="repeat" description="PPR" evidence="3">
    <location>
        <begin position="639"/>
        <end position="673"/>
    </location>
</feature>
<evidence type="ECO:0000256" key="2">
    <source>
        <dbReference type="ARBA" id="ARBA00022737"/>
    </source>
</evidence>
<feature type="repeat" description="PPR" evidence="3">
    <location>
        <begin position="314"/>
        <end position="348"/>
    </location>
</feature>
<dbReference type="Proteomes" id="UP000189703">
    <property type="component" value="Unplaced"/>
</dbReference>
<dbReference type="FunFam" id="1.25.40.10:FF:002130">
    <property type="entry name" value="Pentatricopeptide repeat-containing protein mitochondrial"/>
    <property type="match status" value="1"/>
</dbReference>
<sequence length="946" mass="107205">MTVGGAFVRMLLFSHSPLLFRCRYSLLCYSVNRRFCCAIDAFSTSAIPIRQVFQKQNELFRWNARIQELGQLGRVDEARRIFDEMIQRDAVTWNCMITGYFNNGRINDARVLFDAFAGKNVKTWTAAVTGYAKNGRIEEARQLFDLMPERNIISWNAMISGYIHNQDVESARRLFDEMPKRNVVSWNTMITGYCHCSRMIEARELFNSMQERNLVSWMVMMSGYVHIDDYREAWDIFLNMQRGGLRPDQPIFVSVLSAAIGLNDLKLIQSLQTLAIKTNYEGDVVVGTSILNAYTRNGRLDYAANFFEWMPEQNEFSWTTMLAAFSQCGRLEDAIALYERMPDQSLASRTVMVTAYARNGRIHEARRLFDEIPNPNTITWNAMVSGYAQNGMLDEAKEMFLRIPARNSASWAAMISGFAQNGRSEEALKLLSELHGSGTVPSESSFTSALFACTTIGAVEIGRQIHSLIIKTGSQFNSYVGNGLISMYAKCKNMEDVSHIFNKMRVRDTISWNSLITGFAENYMLDEARSTFDRMPTRDVVSWTAIISAYVQAGQGDMAFELFIDMMSEGTKPNSSTLASLLSTCADLSTTKLGKQIHALVFKLGLDAELFVGNALITMYLKCGCIDGFSVFEEMIICDLVTWNAVLGGCAKNGFTRKAIEIFELMKAEGFVPDEVSFLGVLCACSYSGLVDEGWHYFNSMSQDYGLTPSLCHYSCMVDLLGRAGCLYEAEAFIECMPIEPDSVIWGALLGACKIHQNVELGRKVAERLFQLEPQNSSTYILLSNIYASLGMWTEVEEVRQLMKDRGITKEPGISWIQIKNKLHSFVTGDKTHDQIDDIYSTLKEFYERLKGMGYVPNTNFVLHDVEEEQKENVLLYHSEKLAIVFGLLNTPNGIPIHVMKNLRICVDCHTFTKFISKITQREIVIRDWSRFHHFQDGSCSCGDYW</sequence>
<evidence type="ECO:0000313" key="5">
    <source>
        <dbReference type="Proteomes" id="UP000189703"/>
    </source>
</evidence>
<dbReference type="GO" id="GO:0009451">
    <property type="term" value="P:RNA modification"/>
    <property type="evidence" value="ECO:0007669"/>
    <property type="project" value="InterPro"/>
</dbReference>
<dbReference type="GeneID" id="104608083"/>
<dbReference type="RefSeq" id="XP_010272254.1">
    <property type="nucleotide sequence ID" value="XM_010273952.2"/>
</dbReference>
<evidence type="ECO:0000259" key="4">
    <source>
        <dbReference type="Pfam" id="PF14432"/>
    </source>
</evidence>
<evidence type="ECO:0000313" key="7">
    <source>
        <dbReference type="RefSeq" id="XP_010272255.1"/>
    </source>
</evidence>
<dbReference type="InterPro" id="IPR032867">
    <property type="entry name" value="DYW_dom"/>
</dbReference>
<proteinExistence type="inferred from homology"/>
<comment type="similarity">
    <text evidence="1">Belongs to the PPR family. PCMP-H subfamily.</text>
</comment>